<accession>A0A425DJC7</accession>
<dbReference type="VEuPathDB" id="FungiDB:H257_04611"/>
<gene>
    <name evidence="3" type="ORF">B5M09_011886</name>
</gene>
<feature type="transmembrane region" description="Helical" evidence="2">
    <location>
        <begin position="327"/>
        <end position="347"/>
    </location>
</feature>
<feature type="transmembrane region" description="Helical" evidence="2">
    <location>
        <begin position="496"/>
        <end position="517"/>
    </location>
</feature>
<feature type="non-terminal residue" evidence="3">
    <location>
        <position position="1"/>
    </location>
</feature>
<feature type="transmembrane region" description="Helical" evidence="2">
    <location>
        <begin position="222"/>
        <end position="241"/>
    </location>
</feature>
<feature type="transmembrane region" description="Helical" evidence="2">
    <location>
        <begin position="198"/>
        <end position="216"/>
    </location>
</feature>
<feature type="transmembrane region" description="Helical" evidence="2">
    <location>
        <begin position="441"/>
        <end position="459"/>
    </location>
</feature>
<evidence type="ECO:0000313" key="3">
    <source>
        <dbReference type="EMBL" id="RQM29401.1"/>
    </source>
</evidence>
<feature type="region of interest" description="Disordered" evidence="1">
    <location>
        <begin position="1"/>
        <end position="30"/>
    </location>
</feature>
<evidence type="ECO:0000256" key="1">
    <source>
        <dbReference type="SAM" id="MobiDB-lite"/>
    </source>
</evidence>
<keyword evidence="2" id="KW-0812">Transmembrane</keyword>
<keyword evidence="2" id="KW-0472">Membrane</keyword>
<feature type="transmembrane region" description="Helical" evidence="2">
    <location>
        <begin position="174"/>
        <end position="191"/>
    </location>
</feature>
<name>A0A425DJC7_APHAT</name>
<organism evidence="3 4">
    <name type="scientific">Aphanomyces astaci</name>
    <name type="common">Crayfish plague agent</name>
    <dbReference type="NCBI Taxonomy" id="112090"/>
    <lineage>
        <taxon>Eukaryota</taxon>
        <taxon>Sar</taxon>
        <taxon>Stramenopiles</taxon>
        <taxon>Oomycota</taxon>
        <taxon>Saprolegniomycetes</taxon>
        <taxon>Saprolegniales</taxon>
        <taxon>Verrucalvaceae</taxon>
        <taxon>Aphanomyces</taxon>
    </lineage>
</organism>
<feature type="transmembrane region" description="Helical" evidence="2">
    <location>
        <begin position="414"/>
        <end position="434"/>
    </location>
</feature>
<reference evidence="3" key="1">
    <citation type="submission" date="2018-07" db="EMBL/GenBank/DDBJ databases">
        <title>Annotation of Aphanomyces astaci genome assembly.</title>
        <authorList>
            <person name="Studholme D.J."/>
        </authorList>
    </citation>
    <scope>NUCLEOTIDE SEQUENCE [LARGE SCALE GENOMIC DNA]</scope>
    <source>
        <strain evidence="3">Pc</strain>
    </source>
</reference>
<feature type="transmembrane region" description="Helical" evidence="2">
    <location>
        <begin position="61"/>
        <end position="79"/>
    </location>
</feature>
<dbReference type="EMBL" id="MZMZ02001388">
    <property type="protein sequence ID" value="RQM29401.1"/>
    <property type="molecule type" value="Genomic_DNA"/>
</dbReference>
<dbReference type="Pfam" id="PF22285">
    <property type="entry name" value="DUF6962"/>
    <property type="match status" value="2"/>
</dbReference>
<feature type="transmembrane region" description="Helical" evidence="2">
    <location>
        <begin position="85"/>
        <end position="104"/>
    </location>
</feature>
<dbReference type="AlphaFoldDB" id="A0A425DJC7"/>
<evidence type="ECO:0000313" key="4">
    <source>
        <dbReference type="Proteomes" id="UP000284702"/>
    </source>
</evidence>
<protein>
    <recommendedName>
        <fullName evidence="5">Transmembrane protein</fullName>
    </recommendedName>
</protein>
<comment type="caution">
    <text evidence="3">The sequence shown here is derived from an EMBL/GenBank/DDBJ whole genome shotgun (WGS) entry which is preliminary data.</text>
</comment>
<keyword evidence="2" id="KW-1133">Transmembrane helix</keyword>
<evidence type="ECO:0008006" key="5">
    <source>
        <dbReference type="Google" id="ProtNLM"/>
    </source>
</evidence>
<feature type="transmembrane region" description="Helical" evidence="2">
    <location>
        <begin position="465"/>
        <end position="484"/>
    </location>
</feature>
<dbReference type="InterPro" id="IPR054235">
    <property type="entry name" value="DUF6962"/>
</dbReference>
<dbReference type="Proteomes" id="UP000284702">
    <property type="component" value="Unassembled WGS sequence"/>
</dbReference>
<feature type="transmembrane region" description="Helical" evidence="2">
    <location>
        <begin position="253"/>
        <end position="273"/>
    </location>
</feature>
<feature type="transmembrane region" description="Helical" evidence="2">
    <location>
        <begin position="142"/>
        <end position="162"/>
    </location>
</feature>
<feature type="transmembrane region" description="Helical" evidence="2">
    <location>
        <begin position="385"/>
        <end position="408"/>
    </location>
</feature>
<keyword evidence="4" id="KW-1185">Reference proteome</keyword>
<evidence type="ECO:0000256" key="2">
    <source>
        <dbReference type="SAM" id="Phobius"/>
    </source>
</evidence>
<sequence>KETMAEVRERHKSPAAAEASQPTGTTTTTNQQKVDNALDWAYLNMGGETWDCQPACWITDYVLAVQCFISTAAVVYSSSNRTDSMWYMVYFVAMGTTASLGGFLHHMAFKAMKKFNLDPAKTSKRVFGVYLQQSTVDTCLAWVWRFCLGFTTLTNFALVAAPASRYLSLHLSELTIWIAGVGYSFVGAAAFVKMQTSIMLLGFLPPMFFGGISAVASLSDGWLLELLVLLFILAGGLVQAAEAAPSHKHFNHNALAHVLLSASATAMIMHFYMRTPEQDSPWVYWATRGDSWDSQPACWITDYVLGIQCFASFGCMLYMSSFSRQDMFWYAVYLVAMGATATLGGVLHHVAYKAQTRFPADASQLRRRVFGLHMTQSSVDRCIRWMWRCVLGLTTLANFALVAAAASRHLNPHWSQWIITVAGTAYVVVAAIAFATMHTSVMLAGFLPPLCFGSIAAVAAFDRGWLFELLVLMFVLVGGLVQAAKVSPSRRHFNHNALAHVCLSASVTTMAVHLSWIA</sequence>
<proteinExistence type="predicted"/>